<feature type="chain" id="PRO_5016430078" evidence="2">
    <location>
        <begin position="24"/>
        <end position="150"/>
    </location>
</feature>
<keyword evidence="2" id="KW-0732">Signal</keyword>
<dbReference type="EMBL" id="QLTA01000028">
    <property type="protein sequence ID" value="RAR78887.1"/>
    <property type="molecule type" value="Genomic_DNA"/>
</dbReference>
<comment type="caution">
    <text evidence="3">The sequence shown here is derived from an EMBL/GenBank/DDBJ whole genome shotgun (WGS) entry which is preliminary data.</text>
</comment>
<feature type="compositionally biased region" description="Low complexity" evidence="1">
    <location>
        <begin position="38"/>
        <end position="49"/>
    </location>
</feature>
<feature type="region of interest" description="Disordered" evidence="1">
    <location>
        <begin position="33"/>
        <end position="54"/>
    </location>
</feature>
<dbReference type="RefSeq" id="WP_111878203.1">
    <property type="nucleotide sequence ID" value="NZ_CBCSGC010000070.1"/>
</dbReference>
<dbReference type="PROSITE" id="PS51257">
    <property type="entry name" value="PROKAR_LIPOPROTEIN"/>
    <property type="match status" value="1"/>
</dbReference>
<evidence type="ECO:0000256" key="1">
    <source>
        <dbReference type="SAM" id="MobiDB-lite"/>
    </source>
</evidence>
<protein>
    <submittedName>
        <fullName evidence="3">Uncharacterized protein</fullName>
    </submittedName>
</protein>
<name>A0A328Z7X7_9BURK</name>
<organism evidence="3 4">
    <name type="scientific">Paracidovorax anthurii</name>
    <dbReference type="NCBI Taxonomy" id="78229"/>
    <lineage>
        <taxon>Bacteria</taxon>
        <taxon>Pseudomonadati</taxon>
        <taxon>Pseudomonadota</taxon>
        <taxon>Betaproteobacteria</taxon>
        <taxon>Burkholderiales</taxon>
        <taxon>Comamonadaceae</taxon>
        <taxon>Paracidovorax</taxon>
    </lineage>
</organism>
<gene>
    <name evidence="3" type="ORF">AX018_102830</name>
</gene>
<evidence type="ECO:0000313" key="3">
    <source>
        <dbReference type="EMBL" id="RAR78887.1"/>
    </source>
</evidence>
<proteinExistence type="predicted"/>
<dbReference type="Proteomes" id="UP000248856">
    <property type="component" value="Unassembled WGS sequence"/>
</dbReference>
<accession>A0A328Z7X7</accession>
<dbReference type="OrthoDB" id="7027593at2"/>
<feature type="signal peptide" evidence="2">
    <location>
        <begin position="1"/>
        <end position="23"/>
    </location>
</feature>
<reference evidence="3 4" key="1">
    <citation type="submission" date="2018-06" db="EMBL/GenBank/DDBJ databases">
        <title>Genomic Encyclopedia of Archaeal and Bacterial Type Strains, Phase II (KMG-II): from individual species to whole genera.</title>
        <authorList>
            <person name="Goeker M."/>
        </authorList>
    </citation>
    <scope>NUCLEOTIDE SEQUENCE [LARGE SCALE GENOMIC DNA]</scope>
    <source>
        <strain evidence="3 4">CFPB 3232</strain>
    </source>
</reference>
<evidence type="ECO:0000313" key="4">
    <source>
        <dbReference type="Proteomes" id="UP000248856"/>
    </source>
</evidence>
<sequence length="150" mass="15587">MSTRRSIARPVAALSAAMLLALAAGCSRSADAGSANMAPARSVPAAPASQDKAPSRLGDLSAFRSIASDVSAIVNRGDLPAARTRIKDLEVSWDSAEAGLKPRAANDWHVLDKAIDQALEALRAKVPVQADCQAAMAHLLKTFDTLQGKA</sequence>
<evidence type="ECO:0000256" key="2">
    <source>
        <dbReference type="SAM" id="SignalP"/>
    </source>
</evidence>
<keyword evidence="4" id="KW-1185">Reference proteome</keyword>
<dbReference type="AlphaFoldDB" id="A0A328Z7X7"/>